<evidence type="ECO:0008006" key="4">
    <source>
        <dbReference type="Google" id="ProtNLM"/>
    </source>
</evidence>
<feature type="compositionally biased region" description="Low complexity" evidence="1">
    <location>
        <begin position="1"/>
        <end position="18"/>
    </location>
</feature>
<dbReference type="EMBL" id="CP012333">
    <property type="protein sequence ID" value="AKV02375.1"/>
    <property type="molecule type" value="Genomic_DNA"/>
</dbReference>
<dbReference type="Proteomes" id="UP000064967">
    <property type="component" value="Chromosome"/>
</dbReference>
<name>A0A0K1QAD3_9BACT</name>
<evidence type="ECO:0000256" key="1">
    <source>
        <dbReference type="SAM" id="MobiDB-lite"/>
    </source>
</evidence>
<dbReference type="KEGG" id="llu:AKJ09_09038"/>
<dbReference type="Pfam" id="PF11369">
    <property type="entry name" value="DUF3160"/>
    <property type="match status" value="1"/>
</dbReference>
<dbReference type="PATRIC" id="fig|1391654.3.peg.9161"/>
<accession>A0A0K1QAD3</accession>
<sequence length="731" mass="78182">MALGCSSGQSSGPSSSHADGGGKAVSTTISPARQAELDAMQARLDEVKNLDAAGFAAKYNVPFVTSLGYDPLTAHGLDLVGSSSFALTDTEKSALGANGFVTTNRKRFPSFIYGYETIYADDLPVYLSADSILYAVHDSFDDILKLVEGESLRPKLHDLLAGMRASLAAGGGAAFPAAARANADLYLSVAASLLDGTFSPPVAGGDATSAKALFDGATAGEGMRNIELFGVDRDIDFSQFKPRGHYTESTALQTYFRATMWLGRIEFRILETQPDHTQVFRRSQLEAAYVLRALIDGAGLSNWQNIDSVIGAFVGEPDNMTLPQLDSLLADLHLSDAASLTGVSDTAIAQAVVNGGYGAQRISSQIMVNGLGSGTMPLSSTFLLLGQRYVLDSHVFSNVVYDRVAHGNAMRMMPNPLDIGFAALGNDHAGMLLGPELTRYSYAPDLASMRVLADAHPQEYWEGSLYTEWLSLLRTLSPTASTISDPGAAGLPRVTGTEPWGRRLLNTQLASWAELRHDTILYTKQSYTGAASCEYPDAYVEPYPEFYAKLAAFASRGTAAIANANLPNPASVSAITTYFDKLRSVAGILEAMAKNQRTGAPHTAEQLAFVNQLTFTQGCGSLADFDGWYAQLFFNRALAIEFDPVVADVHTQPTDEGGSPVGRVLHVGTGTPRAMVVTVETCSGPRAYVGLTSSYHEKITESFQRLTDAEWQPLVGAGLPDVSWMTDLVQQ</sequence>
<dbReference type="AlphaFoldDB" id="A0A0K1QAD3"/>
<proteinExistence type="predicted"/>
<dbReference type="InterPro" id="IPR022601">
    <property type="entry name" value="DUF3160"/>
</dbReference>
<gene>
    <name evidence="2" type="ORF">AKJ09_09038</name>
</gene>
<reference evidence="2 3" key="1">
    <citation type="submission" date="2015-08" db="EMBL/GenBank/DDBJ databases">
        <authorList>
            <person name="Babu N.S."/>
            <person name="Beckwith C.J."/>
            <person name="Beseler K.G."/>
            <person name="Brison A."/>
            <person name="Carone J.V."/>
            <person name="Caskin T.P."/>
            <person name="Diamond M."/>
            <person name="Durham M.E."/>
            <person name="Foxe J.M."/>
            <person name="Go M."/>
            <person name="Henderson B.A."/>
            <person name="Jones I.B."/>
            <person name="McGettigan J.A."/>
            <person name="Micheletti S.J."/>
            <person name="Nasrallah M.E."/>
            <person name="Ortiz D."/>
            <person name="Piller C.R."/>
            <person name="Privatt S.R."/>
            <person name="Schneider S.L."/>
            <person name="Sharp S."/>
            <person name="Smith T.C."/>
            <person name="Stanton J.D."/>
            <person name="Ullery H.E."/>
            <person name="Wilson R.J."/>
            <person name="Serrano M.G."/>
            <person name="Buck G."/>
            <person name="Lee V."/>
            <person name="Wang Y."/>
            <person name="Carvalho R."/>
            <person name="Voegtly L."/>
            <person name="Shi R."/>
            <person name="Duckworth R."/>
            <person name="Johnson A."/>
            <person name="Loviza R."/>
            <person name="Walstead R."/>
            <person name="Shah Z."/>
            <person name="Kiflezghi M."/>
            <person name="Wade K."/>
            <person name="Ball S.L."/>
            <person name="Bradley K.W."/>
            <person name="Asai D.J."/>
            <person name="Bowman C.A."/>
            <person name="Russell D.A."/>
            <person name="Pope W.H."/>
            <person name="Jacobs-Sera D."/>
            <person name="Hendrix R.W."/>
            <person name="Hatfull G.F."/>
        </authorList>
    </citation>
    <scope>NUCLEOTIDE SEQUENCE [LARGE SCALE GENOMIC DNA]</scope>
    <source>
        <strain evidence="2 3">DSM 27648</strain>
    </source>
</reference>
<protein>
    <recommendedName>
        <fullName evidence="4">DUF3160 domain-containing protein</fullName>
    </recommendedName>
</protein>
<keyword evidence="3" id="KW-1185">Reference proteome</keyword>
<evidence type="ECO:0000313" key="3">
    <source>
        <dbReference type="Proteomes" id="UP000064967"/>
    </source>
</evidence>
<organism evidence="2 3">
    <name type="scientific">Labilithrix luteola</name>
    <dbReference type="NCBI Taxonomy" id="1391654"/>
    <lineage>
        <taxon>Bacteria</taxon>
        <taxon>Pseudomonadati</taxon>
        <taxon>Myxococcota</taxon>
        <taxon>Polyangia</taxon>
        <taxon>Polyangiales</taxon>
        <taxon>Labilitrichaceae</taxon>
        <taxon>Labilithrix</taxon>
    </lineage>
</organism>
<evidence type="ECO:0000313" key="2">
    <source>
        <dbReference type="EMBL" id="AKV02375.1"/>
    </source>
</evidence>
<dbReference type="STRING" id="1391654.AKJ09_09038"/>
<feature type="region of interest" description="Disordered" evidence="1">
    <location>
        <begin position="1"/>
        <end position="26"/>
    </location>
</feature>
<dbReference type="SMART" id="SM01325">
    <property type="entry name" value="DUF3160"/>
    <property type="match status" value="1"/>
</dbReference>